<proteinExistence type="predicted"/>
<keyword evidence="2" id="KW-1185">Reference proteome</keyword>
<dbReference type="Proteomes" id="UP000689195">
    <property type="component" value="Unassembled WGS sequence"/>
</dbReference>
<dbReference type="AlphaFoldDB" id="A0A8S1WX25"/>
<comment type="caution">
    <text evidence="1">The sequence shown here is derived from an EMBL/GenBank/DDBJ whole genome shotgun (WGS) entry which is preliminary data.</text>
</comment>
<reference evidence="1" key="1">
    <citation type="submission" date="2021-01" db="EMBL/GenBank/DDBJ databases">
        <authorList>
            <consortium name="Genoscope - CEA"/>
            <person name="William W."/>
        </authorList>
    </citation>
    <scope>NUCLEOTIDE SEQUENCE</scope>
</reference>
<organism evidence="1 2">
    <name type="scientific">Paramecium pentaurelia</name>
    <dbReference type="NCBI Taxonomy" id="43138"/>
    <lineage>
        <taxon>Eukaryota</taxon>
        <taxon>Sar</taxon>
        <taxon>Alveolata</taxon>
        <taxon>Ciliophora</taxon>
        <taxon>Intramacronucleata</taxon>
        <taxon>Oligohymenophorea</taxon>
        <taxon>Peniculida</taxon>
        <taxon>Parameciidae</taxon>
        <taxon>Paramecium</taxon>
    </lineage>
</organism>
<dbReference type="OrthoDB" id="295267at2759"/>
<sequence length="368" mass="43685">MSSTIVNKMEEAMNYLYQILASQSEVQLPKNYNQQTNICSTIIVFQRYVSNTQTIFLYGYDSNSLIIIKQQHYKLDEFIVNVPQYFIRVQQFLSSILIQYQQVCIHFINYASLNECDSIQIKQEAYNLLEVPYPQSKIIVWIEYQKNLQFPNDCLQIKFPDNQLALLKIQSNLIKNYEMYEEFTIKQITQIQGIHKQFKQKIELCEKQVVTFNFLNLIKSITLLQDMPDQIQYQAQLLMNLPSYTGQDVMIMIAKLKLYKQNAILSKVINQQNLKINEYLQVAKTDLNLFKDQKNHHFPKKGENSQKCKVCQKNSNKVRKSSYICEACQKYYLIKVTLCTTRCFKVFHLNPEKYLRRKNRIKKIKVEE</sequence>
<protein>
    <submittedName>
        <fullName evidence="1">Uncharacterized protein</fullName>
    </submittedName>
</protein>
<evidence type="ECO:0000313" key="1">
    <source>
        <dbReference type="EMBL" id="CAD8193140.1"/>
    </source>
</evidence>
<evidence type="ECO:0000313" key="2">
    <source>
        <dbReference type="Proteomes" id="UP000689195"/>
    </source>
</evidence>
<name>A0A8S1WX25_9CILI</name>
<gene>
    <name evidence="1" type="ORF">PPENT_87.1.T1030126</name>
</gene>
<accession>A0A8S1WX25</accession>
<dbReference type="EMBL" id="CAJJDO010000103">
    <property type="protein sequence ID" value="CAD8193140.1"/>
    <property type="molecule type" value="Genomic_DNA"/>
</dbReference>